<keyword evidence="1 4" id="KW-0963">Cytoplasm</keyword>
<dbReference type="InterPro" id="IPR030700">
    <property type="entry name" value="N-end_Aminoacyl_Trfase"/>
</dbReference>
<comment type="function">
    <text evidence="4">Functions in the N-end rule pathway of protein degradation where it conjugates Leu from its aminoacyl-tRNA to the N-termini of proteins containing an N-terminal aspartate or glutamate.</text>
</comment>
<dbReference type="Pfam" id="PF04376">
    <property type="entry name" value="ATE_N"/>
    <property type="match status" value="1"/>
</dbReference>
<dbReference type="InterPro" id="IPR017138">
    <property type="entry name" value="Asp_Glu_LeuTrfase"/>
</dbReference>
<comment type="catalytic activity">
    <reaction evidence="4">
        <text>N-terminal L-aspartyl-[protein] + L-leucyl-tRNA(Leu) = N-terminal L-leucyl-L-aspartyl-[protein] + tRNA(Leu) + H(+)</text>
        <dbReference type="Rhea" id="RHEA:50420"/>
        <dbReference type="Rhea" id="RHEA-COMP:9613"/>
        <dbReference type="Rhea" id="RHEA-COMP:9622"/>
        <dbReference type="Rhea" id="RHEA-COMP:12669"/>
        <dbReference type="Rhea" id="RHEA-COMP:12674"/>
        <dbReference type="ChEBI" id="CHEBI:15378"/>
        <dbReference type="ChEBI" id="CHEBI:64720"/>
        <dbReference type="ChEBI" id="CHEBI:78442"/>
        <dbReference type="ChEBI" id="CHEBI:78494"/>
        <dbReference type="ChEBI" id="CHEBI:133042"/>
        <dbReference type="EC" id="2.3.2.29"/>
    </reaction>
</comment>
<keyword evidence="2 4" id="KW-0808">Transferase</keyword>
<dbReference type="GO" id="GO:0004057">
    <property type="term" value="F:arginyl-tRNA--protein transferase activity"/>
    <property type="evidence" value="ECO:0007669"/>
    <property type="project" value="UniProtKB-EC"/>
</dbReference>
<dbReference type="EC" id="2.3.2.29" evidence="4"/>
<protein>
    <recommendedName>
        <fullName evidence="4">Aspartate/glutamate leucyltransferase</fullName>
        <ecNumber evidence="4">2.3.2.29</ecNumber>
    </recommendedName>
</protein>
<evidence type="ECO:0000256" key="1">
    <source>
        <dbReference type="ARBA" id="ARBA00022490"/>
    </source>
</evidence>
<organism evidence="7 8">
    <name type="scientific">Aromatoleum petrolei</name>
    <dbReference type="NCBI Taxonomy" id="76116"/>
    <lineage>
        <taxon>Bacteria</taxon>
        <taxon>Pseudomonadati</taxon>
        <taxon>Pseudomonadota</taxon>
        <taxon>Betaproteobacteria</taxon>
        <taxon>Rhodocyclales</taxon>
        <taxon>Rhodocyclaceae</taxon>
        <taxon>Aromatoleum</taxon>
    </lineage>
</organism>
<dbReference type="Pfam" id="PF04377">
    <property type="entry name" value="ATE_C"/>
    <property type="match status" value="1"/>
</dbReference>
<dbReference type="InterPro" id="IPR007472">
    <property type="entry name" value="N-end_Aminoacyl_Trfase_C"/>
</dbReference>
<comment type="subcellular location">
    <subcellularLocation>
        <location evidence="4">Cytoplasm</location>
    </subcellularLocation>
</comment>
<sequence>MQKDYPYALIQFYATAPYACSYLPERVARSQVATPGHLIDSAVYSELVRNGFRRSGMFTYRPYCDHCRACVPVRIPVDAFVSDRSQRRSWARHCTLEARERDLSFSEEHYALYQRYQGSRHAGGGMDQDNREQYAHFLLQSQVDTRVVEFRDQGVLRMVSVIDRLSDGLSSVYTFFDPDEPKASYGTYGVLWQIEVCRRLHLPYLYLGYWIKDSRKMAYKIRFRPLEGRIRGEWRPLDPSTDSDSE</sequence>
<evidence type="ECO:0000259" key="6">
    <source>
        <dbReference type="Pfam" id="PF04377"/>
    </source>
</evidence>
<dbReference type="SUPFAM" id="SSF55729">
    <property type="entry name" value="Acyl-CoA N-acyltransferases (Nat)"/>
    <property type="match status" value="1"/>
</dbReference>
<evidence type="ECO:0000313" key="7">
    <source>
        <dbReference type="EMBL" id="NMF88053.1"/>
    </source>
</evidence>
<comment type="similarity">
    <text evidence="4">Belongs to the R-transferase family. Bpt subfamily.</text>
</comment>
<reference evidence="7 8" key="1">
    <citation type="submission" date="2019-12" db="EMBL/GenBank/DDBJ databases">
        <title>Comparative genomics gives insights into the taxonomy of the Azoarcus-Aromatoleum group and reveals separate origins of nif in the plant-associated Azoarcus and non-plant-associated Aromatoleum sub-groups.</title>
        <authorList>
            <person name="Lafos M."/>
            <person name="Maluk M."/>
            <person name="Batista M."/>
            <person name="Junghare M."/>
            <person name="Carmona M."/>
            <person name="Faoro H."/>
            <person name="Cruz L.M."/>
            <person name="Battistoni F."/>
            <person name="De Souza E."/>
            <person name="Pedrosa F."/>
            <person name="Chen W.-M."/>
            <person name="Poole P.S."/>
            <person name="Dixon R.A."/>
            <person name="James E.K."/>
        </authorList>
    </citation>
    <scope>NUCLEOTIDE SEQUENCE [LARGE SCALE GENOMIC DNA]</scope>
    <source>
        <strain evidence="7 8">ToN1</strain>
    </source>
</reference>
<feature type="domain" description="N-end rule aminoacyl transferase C-terminal" evidence="6">
    <location>
        <begin position="108"/>
        <end position="227"/>
    </location>
</feature>
<comment type="caution">
    <text evidence="7">The sequence shown here is derived from an EMBL/GenBank/DDBJ whole genome shotgun (WGS) entry which is preliminary data.</text>
</comment>
<keyword evidence="8" id="KW-1185">Reference proteome</keyword>
<dbReference type="PANTHER" id="PTHR21367:SF1">
    <property type="entry name" value="ARGINYL-TRNA--PROTEIN TRANSFERASE 1"/>
    <property type="match status" value="1"/>
</dbReference>
<dbReference type="NCBIfam" id="NF002342">
    <property type="entry name" value="PRK01305.1-3"/>
    <property type="match status" value="1"/>
</dbReference>
<proteinExistence type="inferred from homology"/>
<evidence type="ECO:0000259" key="5">
    <source>
        <dbReference type="Pfam" id="PF04376"/>
    </source>
</evidence>
<evidence type="ECO:0000256" key="4">
    <source>
        <dbReference type="HAMAP-Rule" id="MF_00689"/>
    </source>
</evidence>
<dbReference type="InterPro" id="IPR007471">
    <property type="entry name" value="N-end_Aminoacyl_Trfase_N"/>
</dbReference>
<evidence type="ECO:0000313" key="8">
    <source>
        <dbReference type="Proteomes" id="UP000652074"/>
    </source>
</evidence>
<comment type="catalytic activity">
    <reaction evidence="4">
        <text>N-terminal L-glutamyl-[protein] + L-leucyl-tRNA(Leu) = N-terminal L-leucyl-L-glutamyl-[protein] + tRNA(Leu) + H(+)</text>
        <dbReference type="Rhea" id="RHEA:50412"/>
        <dbReference type="Rhea" id="RHEA-COMP:9613"/>
        <dbReference type="Rhea" id="RHEA-COMP:9622"/>
        <dbReference type="Rhea" id="RHEA-COMP:12664"/>
        <dbReference type="Rhea" id="RHEA-COMP:12668"/>
        <dbReference type="ChEBI" id="CHEBI:15378"/>
        <dbReference type="ChEBI" id="CHEBI:64721"/>
        <dbReference type="ChEBI" id="CHEBI:78442"/>
        <dbReference type="ChEBI" id="CHEBI:78494"/>
        <dbReference type="ChEBI" id="CHEBI:133041"/>
        <dbReference type="EC" id="2.3.2.29"/>
    </reaction>
</comment>
<evidence type="ECO:0000256" key="2">
    <source>
        <dbReference type="ARBA" id="ARBA00022679"/>
    </source>
</evidence>
<dbReference type="HAMAP" id="MF_00689">
    <property type="entry name" value="Bpt"/>
    <property type="match status" value="1"/>
</dbReference>
<accession>A0ABX1MJZ9</accession>
<gene>
    <name evidence="4" type="primary">bpt</name>
    <name evidence="7" type="ORF">GPA26_06115</name>
</gene>
<dbReference type="PIRSF" id="PIRSF037208">
    <property type="entry name" value="ATE_pro_prd"/>
    <property type="match status" value="1"/>
</dbReference>
<keyword evidence="3 4" id="KW-0012">Acyltransferase</keyword>
<dbReference type="Proteomes" id="UP000652074">
    <property type="component" value="Unassembled WGS sequence"/>
</dbReference>
<dbReference type="NCBIfam" id="NF002341">
    <property type="entry name" value="PRK01305.1-1"/>
    <property type="match status" value="1"/>
</dbReference>
<evidence type="ECO:0000256" key="3">
    <source>
        <dbReference type="ARBA" id="ARBA00023315"/>
    </source>
</evidence>
<dbReference type="RefSeq" id="WP_169205491.1">
    <property type="nucleotide sequence ID" value="NZ_CP059560.1"/>
</dbReference>
<feature type="domain" description="N-end aminoacyl transferase N-terminal" evidence="5">
    <location>
        <begin position="19"/>
        <end position="88"/>
    </location>
</feature>
<dbReference type="EMBL" id="WTVR01000009">
    <property type="protein sequence ID" value="NMF88053.1"/>
    <property type="molecule type" value="Genomic_DNA"/>
</dbReference>
<dbReference type="InterPro" id="IPR016181">
    <property type="entry name" value="Acyl_CoA_acyltransferase"/>
</dbReference>
<dbReference type="NCBIfam" id="NF002346">
    <property type="entry name" value="PRK01305.2-3"/>
    <property type="match status" value="1"/>
</dbReference>
<dbReference type="PANTHER" id="PTHR21367">
    <property type="entry name" value="ARGININE-TRNA-PROTEIN TRANSFERASE 1"/>
    <property type="match status" value="1"/>
</dbReference>
<name>A0ABX1MJZ9_9RHOO</name>